<dbReference type="GeneID" id="20330266"/>
<dbReference type="KEGG" id="ovi:T265_16101"/>
<reference evidence="1 2" key="1">
    <citation type="submission" date="2013-11" db="EMBL/GenBank/DDBJ databases">
        <title>Opisthorchis viverrini - life in the bile duct.</title>
        <authorList>
            <person name="Young N.D."/>
            <person name="Nagarajan N."/>
            <person name="Lin S.J."/>
            <person name="Korhonen P.K."/>
            <person name="Jex A.R."/>
            <person name="Hall R.S."/>
            <person name="Safavi-Hemami H."/>
            <person name="Kaewkong W."/>
            <person name="Bertrand D."/>
            <person name="Gao S."/>
            <person name="Seet Q."/>
            <person name="Wongkham S."/>
            <person name="Teh B.T."/>
            <person name="Wongkham C."/>
            <person name="Intapan P.M."/>
            <person name="Maleewong W."/>
            <person name="Yang X."/>
            <person name="Hu M."/>
            <person name="Wang Z."/>
            <person name="Hofmann A."/>
            <person name="Sternberg P.W."/>
            <person name="Tan P."/>
            <person name="Wang J."/>
            <person name="Gasser R.B."/>
        </authorList>
    </citation>
    <scope>NUCLEOTIDE SEQUENCE [LARGE SCALE GENOMIC DNA]</scope>
</reference>
<protein>
    <submittedName>
        <fullName evidence="1">Uncharacterized protein</fullName>
    </submittedName>
</protein>
<gene>
    <name evidence="1" type="ORF">T265_16101</name>
</gene>
<evidence type="ECO:0000313" key="2">
    <source>
        <dbReference type="Proteomes" id="UP000054324"/>
    </source>
</evidence>
<evidence type="ECO:0000313" key="1">
    <source>
        <dbReference type="EMBL" id="KER18378.1"/>
    </source>
</evidence>
<name>A0A074YUJ4_OPIVI</name>
<dbReference type="RefSeq" id="XP_009177875.1">
    <property type="nucleotide sequence ID" value="XM_009179611.1"/>
</dbReference>
<dbReference type="Proteomes" id="UP000054324">
    <property type="component" value="Unassembled WGS sequence"/>
</dbReference>
<dbReference type="CTD" id="20330266"/>
<proteinExistence type="predicted"/>
<dbReference type="AlphaFoldDB" id="A0A074YUJ4"/>
<keyword evidence="2" id="KW-1185">Reference proteome</keyword>
<sequence>MEWSSLKTFLVELCGSHLDMNIPASTCFKNERISPSCLPSIVLCNLNPI</sequence>
<dbReference type="EMBL" id="KL602142">
    <property type="protein sequence ID" value="KER18378.1"/>
    <property type="molecule type" value="Genomic_DNA"/>
</dbReference>
<accession>A0A074YUJ4</accession>
<organism evidence="1 2">
    <name type="scientific">Opisthorchis viverrini</name>
    <name type="common">Southeast Asian liver fluke</name>
    <dbReference type="NCBI Taxonomy" id="6198"/>
    <lineage>
        <taxon>Eukaryota</taxon>
        <taxon>Metazoa</taxon>
        <taxon>Spiralia</taxon>
        <taxon>Lophotrochozoa</taxon>
        <taxon>Platyhelminthes</taxon>
        <taxon>Trematoda</taxon>
        <taxon>Digenea</taxon>
        <taxon>Opisthorchiida</taxon>
        <taxon>Opisthorchiata</taxon>
        <taxon>Opisthorchiidae</taxon>
        <taxon>Opisthorchis</taxon>
    </lineage>
</organism>
<feature type="non-terminal residue" evidence="1">
    <location>
        <position position="49"/>
    </location>
</feature>